<dbReference type="Proteomes" id="UP000095255">
    <property type="component" value="Unassembled WGS sequence"/>
</dbReference>
<evidence type="ECO:0000313" key="2">
    <source>
        <dbReference type="Proteomes" id="UP000095255"/>
    </source>
</evidence>
<name>A0A1E5L696_9FIRM</name>
<dbReference type="RefSeq" id="WP_069702071.1">
    <property type="nucleotide sequence ID" value="NZ_MJAT01000014.1"/>
</dbReference>
<comment type="caution">
    <text evidence="1">The sequence shown here is derived from an EMBL/GenBank/DDBJ whole genome shotgun (WGS) entry which is preliminary data.</text>
</comment>
<protein>
    <submittedName>
        <fullName evidence="1">Uncharacterized protein</fullName>
    </submittedName>
</protein>
<evidence type="ECO:0000313" key="1">
    <source>
        <dbReference type="EMBL" id="OEH85558.1"/>
    </source>
</evidence>
<dbReference type="EMBL" id="MJAT01000014">
    <property type="protein sequence ID" value="OEH85558.1"/>
    <property type="molecule type" value="Genomic_DNA"/>
</dbReference>
<organism evidence="1 2">
    <name type="scientific">Desulfuribacillus stibiiarsenatis</name>
    <dbReference type="NCBI Taxonomy" id="1390249"/>
    <lineage>
        <taxon>Bacteria</taxon>
        <taxon>Bacillati</taxon>
        <taxon>Bacillota</taxon>
        <taxon>Desulfuribacillia</taxon>
        <taxon>Desulfuribacillales</taxon>
        <taxon>Desulfuribacillaceae</taxon>
        <taxon>Desulfuribacillus</taxon>
    </lineage>
</organism>
<reference evidence="1 2" key="1">
    <citation type="submission" date="2016-09" db="EMBL/GenBank/DDBJ databases">
        <title>Desulfuribacillus arsenicus sp. nov., an obligately anaerobic, dissimilatory arsenic- and antimonate-reducing bacterium isolated from anoxic sediments.</title>
        <authorList>
            <person name="Abin C.A."/>
            <person name="Hollibaugh J.T."/>
        </authorList>
    </citation>
    <scope>NUCLEOTIDE SEQUENCE [LARGE SCALE GENOMIC DNA]</scope>
    <source>
        <strain evidence="1 2">MLFW-2</strain>
    </source>
</reference>
<accession>A0A1E5L696</accession>
<proteinExistence type="predicted"/>
<dbReference type="AlphaFoldDB" id="A0A1E5L696"/>
<keyword evidence="2" id="KW-1185">Reference proteome</keyword>
<sequence length="269" mass="31840">MIKRKKYLLIVLVILILLPPSIYEIYKYNNIYLQYKEYLIEKYPDTSFSVGRTKYDIVNNYYSSSVIADDNTKFGIFNRNEYIRDDYLKNKSKQDNMLKQQIVYMVGKELRDSIATIDFTFKKSANKKEIEGDMIQLISKIFIEYELVSFPGLHIFVDTNKHVMEQLRTEKNYNGSLGIYGWDESYYYLLEFNEEGIKLSTRILGNDVVSIVNLSEIVFDKLEEIKKNNLHFDKMVFYYIGNGENFKIILDNDNLLLSKEDILHLTVKE</sequence>
<gene>
    <name evidence="1" type="ORF">BHU72_15055</name>
</gene>